<dbReference type="GeneID" id="28871620"/>
<feature type="compositionally biased region" description="Basic residues" evidence="2">
    <location>
        <begin position="285"/>
        <end position="294"/>
    </location>
</feature>
<dbReference type="OrthoDB" id="5288142at2759"/>
<feature type="compositionally biased region" description="Basic and acidic residues" evidence="2">
    <location>
        <begin position="154"/>
        <end position="168"/>
    </location>
</feature>
<accession>A0A1B7XUF5</accession>
<feature type="compositionally biased region" description="Basic and acidic residues" evidence="2">
    <location>
        <begin position="815"/>
        <end position="825"/>
    </location>
</feature>
<feature type="region of interest" description="Disordered" evidence="2">
    <location>
        <begin position="502"/>
        <end position="533"/>
    </location>
</feature>
<name>A0A1B7XUF5_COLHI</name>
<feature type="region of interest" description="Disordered" evidence="2">
    <location>
        <begin position="683"/>
        <end position="703"/>
    </location>
</feature>
<dbReference type="KEGG" id="chig:CH63R_12539"/>
<gene>
    <name evidence="3" type="ORF">CH63R_12539</name>
</gene>
<feature type="coiled-coil region" evidence="1">
    <location>
        <begin position="1463"/>
        <end position="1490"/>
    </location>
</feature>
<feature type="region of interest" description="Disordered" evidence="2">
    <location>
        <begin position="1386"/>
        <end position="1423"/>
    </location>
</feature>
<feature type="region of interest" description="Disordered" evidence="2">
    <location>
        <begin position="94"/>
        <end position="431"/>
    </location>
</feature>
<feature type="compositionally biased region" description="Low complexity" evidence="2">
    <location>
        <begin position="259"/>
        <end position="276"/>
    </location>
</feature>
<feature type="compositionally biased region" description="Low complexity" evidence="2">
    <location>
        <begin position="773"/>
        <end position="784"/>
    </location>
</feature>
<proteinExistence type="predicted"/>
<dbReference type="RefSeq" id="XP_018151930.1">
    <property type="nucleotide sequence ID" value="XM_018307513.1"/>
</dbReference>
<protein>
    <submittedName>
        <fullName evidence="3">Uncharacterized protein</fullName>
    </submittedName>
</protein>
<feature type="compositionally biased region" description="Polar residues" evidence="2">
    <location>
        <begin position="1307"/>
        <end position="1319"/>
    </location>
</feature>
<feature type="compositionally biased region" description="Low complexity" evidence="2">
    <location>
        <begin position="123"/>
        <end position="139"/>
    </location>
</feature>
<evidence type="ECO:0000313" key="4">
    <source>
        <dbReference type="Proteomes" id="UP000092177"/>
    </source>
</evidence>
<feature type="region of interest" description="Disordered" evidence="2">
    <location>
        <begin position="1273"/>
        <end position="1346"/>
    </location>
</feature>
<feature type="compositionally biased region" description="Low complexity" evidence="2">
    <location>
        <begin position="216"/>
        <end position="236"/>
    </location>
</feature>
<comment type="caution">
    <text evidence="3">The sequence shown here is derived from an EMBL/GenBank/DDBJ whole genome shotgun (WGS) entry which is preliminary data.</text>
</comment>
<feature type="region of interest" description="Disordered" evidence="2">
    <location>
        <begin position="724"/>
        <end position="825"/>
    </location>
</feature>
<keyword evidence="4" id="KW-1185">Reference proteome</keyword>
<organism evidence="3 4">
    <name type="scientific">Colletotrichum higginsianum (strain IMI 349063)</name>
    <name type="common">Crucifer anthracnose fungus</name>
    <dbReference type="NCBI Taxonomy" id="759273"/>
    <lineage>
        <taxon>Eukaryota</taxon>
        <taxon>Fungi</taxon>
        <taxon>Dikarya</taxon>
        <taxon>Ascomycota</taxon>
        <taxon>Pezizomycotina</taxon>
        <taxon>Sordariomycetes</taxon>
        <taxon>Hypocreomycetidae</taxon>
        <taxon>Glomerellales</taxon>
        <taxon>Glomerellaceae</taxon>
        <taxon>Colletotrichum</taxon>
        <taxon>Colletotrichum destructivum species complex</taxon>
    </lineage>
</organism>
<feature type="region of interest" description="Disordered" evidence="2">
    <location>
        <begin position="928"/>
        <end position="1034"/>
    </location>
</feature>
<feature type="region of interest" description="Disordered" evidence="2">
    <location>
        <begin position="446"/>
        <end position="477"/>
    </location>
</feature>
<feature type="compositionally biased region" description="Low complexity" evidence="2">
    <location>
        <begin position="54"/>
        <end position="78"/>
    </location>
</feature>
<sequence>MAATAYTSLRRSSTSSTRSGSGSDYSDAGTGPMTAAKRTRATRGVLLDDDDYDAYNNDTKDVASSSSLPSVSATATPSPANFLSLAETSLTPLSMDSDLFSDRGFDSSSKAGDKTGSPSPYKQQQQQQQQQQQSTTQTSGMAPSSLASYAVQAGHEDEDLRRSTRANEEASSLPATSAAMRSPHASATSSAAATRTRTAAADEEANVSGARDTATEIEAAASHAANRTGSSSSSSSGNIECGTELMDWNAAREEHQHHQQQQQQQDPQGEGEQWQGQEDDDPRAISRRNPRQRRAGSTPLSLDPLQMMIGTPPDNDKVASIRALPLPLPLSLSLSLPDNDKERDSAPAPPAPPATHTQDRTQASTSTPSTTATNSNTNAQAPTGASASASSGTTTTTAAASTSPRSTTTTTTTAFQSHPFQSGPSSLASAPVAAAPLALRTKNISDTNSSNIASGPPNTSSASAITSPAASTSSPSTVFSAPAAFTRQISTSSLRSTSSLISQIQDSLQQQQQQQQQSQHHHHHSSSGAHLVRPVAKPIVRTTSDSQFTLKHPVPDLNCRSGAYIGNVAALEKSAERLSMTSSIEDAIRDLHGELKRSDSRRSSILAASVAASQSPIEEPSAQPGPLRVIPPVASIVELNNAARLGGYSPSGYVMSPNHSMTGRLRSGSKNSSGRPEIDVDAIMSRHGPGKGSTRSVRSGKPSLAEIAESEPVALTGRVLDEADHAPIPVTADDDATIRRPNTHYEENPGSYHDMFGDMDRQSSGLGLDFGGDNANANANPNAARDPDDRPPSPRSTSTFDHANAFGDFDGVHCQPEDLERGYEPSLRDHGDGEYHEMPMPMPMPMSQATMPMPEPQYQPPPAPRMPPTNRADRGRPQSYFDPLTGQEMLCYPARVPAMLNLPPKLSKKPKTEVRNARHSKVLQAMGHPGFGKAEYLPQDPEAPPVRESKMWLPDPLAGHGMTSFGDYANDQPSGEAPLKEPPVAADSHVPSEQGDPVLAVGGGPAQSEDMSQPPTQQRRKSKMPRASQLPPQLRASAFFELPSTTPKIEMKEGSAMATLDSILDASANAPVSAFTDHAFAGKLGSEVYGPDKKKNRKSTATAILLPEEHVRAASQKKKGGLTPFGKGSNDGSRKNSMAGSREENQALSDHVDGARADKAEGESSGDEEEQVEDEFAGVLDGPPTTLLAELQLRKYHARMRTQNPNRNVGQNGMHATLIELDAVAETQKRHREKKKVALAWEDGVKEEEGSSDEDDVPLGVLYASQPTIAERNRPLGLMERRDLEENEPLSARRARLHGHEPPKTLGKQSSNYTLNAGLSQLRLHQMPSTERMRPQEESDDDEAVEGETLAERMRRLKTKDEARHNNLPSARPVSKAFSAEMLAQFGDADKPEDKGKEKETQPEETEETLGQRRKRLQAEREAREREMMLGGGPIEPEAPLLRKKHSMADVLGSHPIIHNNPALEERRRIEQEQRKVREQEAKMAAIRAQMPTTLTGPNVQRTGGYMNGAFNDGTGGNVHQAPPAHNGLGANMGPGGWNRSSMAFSSYGGPLQQPMQHYQQQPAYGGHAGVGQMAQTPMNGYGGYTAGGMGGMGGMNNMNAYGMPMQMQPMSGGMGMQQGMAPMQMQPMQMQPGHNGQMQNIERWRQSVMY</sequence>
<feature type="compositionally biased region" description="Low complexity" evidence="2">
    <location>
        <begin position="361"/>
        <end position="414"/>
    </location>
</feature>
<dbReference type="EMBL" id="LTAN01000009">
    <property type="protein sequence ID" value="OBR03412.1"/>
    <property type="molecule type" value="Genomic_DNA"/>
</dbReference>
<feature type="compositionally biased region" description="Low complexity" evidence="2">
    <location>
        <begin position="456"/>
        <end position="477"/>
    </location>
</feature>
<feature type="compositionally biased region" description="Low complexity" evidence="2">
    <location>
        <begin position="1"/>
        <end position="27"/>
    </location>
</feature>
<feature type="compositionally biased region" description="Acidic residues" evidence="2">
    <location>
        <begin position="1164"/>
        <end position="1174"/>
    </location>
</feature>
<evidence type="ECO:0000256" key="2">
    <source>
        <dbReference type="SAM" id="MobiDB-lite"/>
    </source>
</evidence>
<feature type="compositionally biased region" description="Basic and acidic residues" evidence="2">
    <location>
        <begin position="1141"/>
        <end position="1162"/>
    </location>
</feature>
<keyword evidence="1" id="KW-0175">Coiled coil</keyword>
<feature type="compositionally biased region" description="Basic and acidic residues" evidence="2">
    <location>
        <begin position="1273"/>
        <end position="1284"/>
    </location>
</feature>
<dbReference type="VEuPathDB" id="FungiDB:CH63R_12539"/>
<feature type="region of interest" description="Disordered" evidence="2">
    <location>
        <begin position="1"/>
        <end position="78"/>
    </location>
</feature>
<evidence type="ECO:0000313" key="3">
    <source>
        <dbReference type="EMBL" id="OBR03412.1"/>
    </source>
</evidence>
<evidence type="ECO:0000256" key="1">
    <source>
        <dbReference type="SAM" id="Coils"/>
    </source>
</evidence>
<reference evidence="4" key="1">
    <citation type="journal article" date="2017" name="BMC Genomics">
        <title>Gapless genome assembly of Colletotrichum higginsianum reveals chromosome structure and association of transposable elements with secondary metabolite gene clusters.</title>
        <authorList>
            <person name="Dallery J.-F."/>
            <person name="Lapalu N."/>
            <person name="Zampounis A."/>
            <person name="Pigne S."/>
            <person name="Luyten I."/>
            <person name="Amselem J."/>
            <person name="Wittenberg A.H.J."/>
            <person name="Zhou S."/>
            <person name="de Queiroz M.V."/>
            <person name="Robin G.P."/>
            <person name="Auger A."/>
            <person name="Hainaut M."/>
            <person name="Henrissat B."/>
            <person name="Kim K.-T."/>
            <person name="Lee Y.-H."/>
            <person name="Lespinet O."/>
            <person name="Schwartz D.C."/>
            <person name="Thon M.R."/>
            <person name="O'Connell R.J."/>
        </authorList>
    </citation>
    <scope>NUCLEOTIDE SEQUENCE [LARGE SCALE GENOMIC DNA]</scope>
    <source>
        <strain evidence="4">IMI 349063</strain>
    </source>
</reference>
<dbReference type="Proteomes" id="UP000092177">
    <property type="component" value="Chromosome 9"/>
</dbReference>
<feature type="compositionally biased region" description="Basic and acidic residues" evidence="2">
    <location>
        <begin position="1388"/>
        <end position="1402"/>
    </location>
</feature>
<feature type="region of interest" description="Disordered" evidence="2">
    <location>
        <begin position="1102"/>
        <end position="1174"/>
    </location>
</feature>
<feature type="compositionally biased region" description="Polar residues" evidence="2">
    <location>
        <begin position="106"/>
        <end position="122"/>
    </location>
</feature>
<feature type="compositionally biased region" description="Low complexity" evidence="2">
    <location>
        <begin position="502"/>
        <end position="518"/>
    </location>
</feature>
<feature type="compositionally biased region" description="Low complexity" evidence="2">
    <location>
        <begin position="185"/>
        <end position="199"/>
    </location>
</feature>